<comment type="caution">
    <text evidence="1">The sequence shown here is derived from an EMBL/GenBank/DDBJ whole genome shotgun (WGS) entry which is preliminary data.</text>
</comment>
<reference evidence="2" key="1">
    <citation type="submission" date="2022-10" db="EMBL/GenBank/DDBJ databases">
        <title>Genome assembly of Pristionchus species.</title>
        <authorList>
            <person name="Yoshida K."/>
            <person name="Sommer R.J."/>
        </authorList>
    </citation>
    <scope>NUCLEOTIDE SEQUENCE [LARGE SCALE GENOMIC DNA]</scope>
    <source>
        <strain evidence="2">RS5460</strain>
    </source>
</reference>
<keyword evidence="2" id="KW-1185">Reference proteome</keyword>
<dbReference type="InterPro" id="IPR037176">
    <property type="entry name" value="Osmotin/thaumatin-like_sf"/>
</dbReference>
<feature type="non-terminal residue" evidence="1">
    <location>
        <position position="1"/>
    </location>
</feature>
<gene>
    <name evidence="1" type="ORF">PMAYCL1PPCAC_16246</name>
</gene>
<dbReference type="AlphaFoldDB" id="A0AAN5HZM5"/>
<name>A0AAN5HZM5_9BILA</name>
<dbReference type="SUPFAM" id="SSF49870">
    <property type="entry name" value="Osmotin, thaumatin-like protein"/>
    <property type="match status" value="1"/>
</dbReference>
<sequence length="139" mass="15377">LLVFILVAQGTEIKFMNNCGHQVQVMQIEKGLAEEQQTILEPGSFDMATFDKKELAFKASGSDSVAEFKFNQWGSEDLYDLRVGAGSMTPMMLQTNRNGGHTIDCRDNLCPEAYHNILEGFKTFGAPTGGMFTLIFCPP</sequence>
<proteinExistence type="predicted"/>
<accession>A0AAN5HZM5</accession>
<dbReference type="EMBL" id="BTRK01000004">
    <property type="protein sequence ID" value="GMR46051.1"/>
    <property type="molecule type" value="Genomic_DNA"/>
</dbReference>
<organism evidence="1 2">
    <name type="scientific">Pristionchus mayeri</name>
    <dbReference type="NCBI Taxonomy" id="1317129"/>
    <lineage>
        <taxon>Eukaryota</taxon>
        <taxon>Metazoa</taxon>
        <taxon>Ecdysozoa</taxon>
        <taxon>Nematoda</taxon>
        <taxon>Chromadorea</taxon>
        <taxon>Rhabditida</taxon>
        <taxon>Rhabditina</taxon>
        <taxon>Diplogasteromorpha</taxon>
        <taxon>Diplogasteroidea</taxon>
        <taxon>Neodiplogasteridae</taxon>
        <taxon>Pristionchus</taxon>
    </lineage>
</organism>
<evidence type="ECO:0000313" key="2">
    <source>
        <dbReference type="Proteomes" id="UP001328107"/>
    </source>
</evidence>
<dbReference type="Proteomes" id="UP001328107">
    <property type="component" value="Unassembled WGS sequence"/>
</dbReference>
<protein>
    <submittedName>
        <fullName evidence="1">Uncharacterized protein</fullName>
    </submittedName>
</protein>
<evidence type="ECO:0000313" key="1">
    <source>
        <dbReference type="EMBL" id="GMR46051.1"/>
    </source>
</evidence>